<feature type="domain" description="RRM" evidence="11">
    <location>
        <begin position="783"/>
        <end position="863"/>
    </location>
</feature>
<dbReference type="InterPro" id="IPR012677">
    <property type="entry name" value="Nucleotide-bd_a/b_plait_sf"/>
</dbReference>
<keyword evidence="6" id="KW-0539">Nucleus</keyword>
<feature type="domain" description="RRM" evidence="11">
    <location>
        <begin position="974"/>
        <end position="1046"/>
    </location>
</feature>
<feature type="domain" description="RRM" evidence="11">
    <location>
        <begin position="692"/>
        <end position="769"/>
    </location>
</feature>
<evidence type="ECO:0000256" key="9">
    <source>
        <dbReference type="PROSITE-ProRule" id="PRU00176"/>
    </source>
</evidence>
<evidence type="ECO:0000256" key="10">
    <source>
        <dbReference type="SAM" id="MobiDB-lite"/>
    </source>
</evidence>
<dbReference type="InterPro" id="IPR050374">
    <property type="entry name" value="RRT5_SRSF_SR"/>
</dbReference>
<feature type="domain" description="RRM" evidence="11">
    <location>
        <begin position="617"/>
        <end position="691"/>
    </location>
</feature>
<feature type="region of interest" description="Disordered" evidence="10">
    <location>
        <begin position="549"/>
        <end position="621"/>
    </location>
</feature>
<organism evidence="12 13">
    <name type="scientific">Cephalotrichum gorgonifer</name>
    <dbReference type="NCBI Taxonomy" id="2041049"/>
    <lineage>
        <taxon>Eukaryota</taxon>
        <taxon>Fungi</taxon>
        <taxon>Dikarya</taxon>
        <taxon>Ascomycota</taxon>
        <taxon>Pezizomycotina</taxon>
        <taxon>Sordariomycetes</taxon>
        <taxon>Hypocreomycetidae</taxon>
        <taxon>Microascales</taxon>
        <taxon>Microascaceae</taxon>
        <taxon>Cephalotrichum</taxon>
    </lineage>
</organism>
<dbReference type="GO" id="GO:0006397">
    <property type="term" value="P:mRNA processing"/>
    <property type="evidence" value="ECO:0007669"/>
    <property type="project" value="UniProtKB-KW"/>
</dbReference>
<evidence type="ECO:0000256" key="2">
    <source>
        <dbReference type="ARBA" id="ARBA00022664"/>
    </source>
</evidence>
<keyword evidence="13" id="KW-1185">Reference proteome</keyword>
<evidence type="ECO:0000259" key="11">
    <source>
        <dbReference type="PROSITE" id="PS50102"/>
    </source>
</evidence>
<dbReference type="CDD" id="cd12297">
    <property type="entry name" value="RRM2_Prp24"/>
    <property type="match status" value="1"/>
</dbReference>
<protein>
    <recommendedName>
        <fullName evidence="8">U4/U6 snRNA-associated-splicing factor PRP24</fullName>
    </recommendedName>
</protein>
<dbReference type="PROSITE" id="PS50102">
    <property type="entry name" value="RRM"/>
    <property type="match status" value="4"/>
</dbReference>
<dbReference type="GO" id="GO:0003729">
    <property type="term" value="F:mRNA binding"/>
    <property type="evidence" value="ECO:0007669"/>
    <property type="project" value="TreeGrafter"/>
</dbReference>
<comment type="caution">
    <text evidence="12">The sequence shown here is derived from an EMBL/GenBank/DDBJ whole genome shotgun (WGS) entry which is preliminary data.</text>
</comment>
<accession>A0AAE8N8N9</accession>
<feature type="compositionally biased region" description="Low complexity" evidence="10">
    <location>
        <begin position="549"/>
        <end position="564"/>
    </location>
</feature>
<dbReference type="InterPro" id="IPR011990">
    <property type="entry name" value="TPR-like_helical_dom_sf"/>
</dbReference>
<evidence type="ECO:0000256" key="1">
    <source>
        <dbReference type="ARBA" id="ARBA00004123"/>
    </source>
</evidence>
<dbReference type="InterPro" id="IPR000504">
    <property type="entry name" value="RRM_dom"/>
</dbReference>
<comment type="subcellular location">
    <subcellularLocation>
        <location evidence="1">Nucleus</location>
    </subcellularLocation>
</comment>
<name>A0AAE8N8N9_9PEZI</name>
<keyword evidence="2" id="KW-0507">mRNA processing</keyword>
<dbReference type="CDD" id="cd00590">
    <property type="entry name" value="RRM_SF"/>
    <property type="match status" value="1"/>
</dbReference>
<dbReference type="Pfam" id="PF00076">
    <property type="entry name" value="RRM_1"/>
    <property type="match status" value="3"/>
</dbReference>
<dbReference type="EMBL" id="ONZQ02000018">
    <property type="protein sequence ID" value="SPO07122.1"/>
    <property type="molecule type" value="Genomic_DNA"/>
</dbReference>
<dbReference type="InterPro" id="IPR035979">
    <property type="entry name" value="RBD_domain_sf"/>
</dbReference>
<dbReference type="InterPro" id="IPR031766">
    <property type="entry name" value="RRM_occluded"/>
</dbReference>
<sequence>MPVDGNDPSPPVGEDNWLAYIDEARRTADDLEKRVGVIELYKQAINAEPGSLKIWLAYCEYFHSLYVACQAPEPPPSWTADEVLMGREIFSLHQDLDLWQSAYEDIRLRIGDSHILWDRWVEVEMEQLRRTQTREGIERITLLYRDRLRTPHITWDETSQRFSSFLSEYNKDNWETVMKEVTQNAQEAKAVVDARQRFEFPLQKAAREGNVEEERRIMREYLTFEIARSKKEESSSAVPRCRSLFSRALAGIFAQDDSVWLDFIAYLSSNLSPTQPVSNLLSPLQKAVAHCPWSGPLWSRYILAAEEAALSFDDIEQVKHAATNNSQLYRDGLASLLDMYVAWCGYLKRFAMNPNASEEAVDVADVGLPAALESVEVLGSRLYGSEFQGDPDFRLERIYIQYLTEKKGDIEGARARWELLARKPLYADKYDFWRAYYLWEMQIFYMTGQPSASGKSGTAASPDKATAVLANAVYRKTLDWPERAIGVYLQHCNDYDPPHMIRRARDNIHKIRIVVAKRREREAAEAAEAYAYQAQAQAEAEASTAKAEAAAAAAAETHAAPESPSGTKRKRADTQGEDETASKRPRASEDTSEVPDAPKPKNGETDEGGPKRDREHTSVLITNLPADVTQTAIKKYLKDFGHIQNMTLVKGPESSTALIEFEDIGDAEDCVKFRDNKYFGESQIRVESGAGLTLFVTNYPPTANEEYMRNLFKDCGDILSIRWPSLKYNTRRRFCYISFRDREAAAKATRMAGKTLEGKFRLEVKYSDPSRRKKREGALSERREVYVSNLDGTLREGDLRDVFGKYGPVVRVSMVDSRDKEKGGGFSNAFVEFEKPVHAAEAVAELNNTKLRSRVLSVGLALPRAKVVAKVVNPDAPSGGKQPPSAAAGEGEGVPPPKAGGAPSPPPGDVYVSPIPPAAGVHLPPIDAVLAQPEEEPMPDVEPGPAAVMAQQEVGPMPALSPPTTYDHSAEIRKKVAIMNLPDTVNDSRVMELAKTIGGVEKLVLQPRKGSAVVTFVDEATAGRAMLGLNGRVWEGVELTTGGMEDLAKYMGRTQAEGKGHDKGGKGKERLEVKVKGKGNGNGNGLGGLAPVNVRRPVLGGKGGRGAAKRGLGGPVVRAGPHPSSGGGGEGGKKSNADFKAMFLGGGAASAKEGGKNGGENGDA</sequence>
<feature type="compositionally biased region" description="Pro residues" evidence="10">
    <location>
        <begin position="894"/>
        <end position="908"/>
    </location>
</feature>
<evidence type="ECO:0000256" key="6">
    <source>
        <dbReference type="ARBA" id="ARBA00023242"/>
    </source>
</evidence>
<reference evidence="12" key="1">
    <citation type="submission" date="2018-03" db="EMBL/GenBank/DDBJ databases">
        <authorList>
            <person name="Guldener U."/>
        </authorList>
    </citation>
    <scope>NUCLEOTIDE SEQUENCE</scope>
</reference>
<dbReference type="InterPro" id="IPR034398">
    <property type="entry name" value="Prp24_RRM2"/>
</dbReference>
<feature type="compositionally biased region" description="Gly residues" evidence="10">
    <location>
        <begin position="1100"/>
        <end position="1114"/>
    </location>
</feature>
<evidence type="ECO:0000256" key="5">
    <source>
        <dbReference type="ARBA" id="ARBA00023187"/>
    </source>
</evidence>
<evidence type="ECO:0000256" key="8">
    <source>
        <dbReference type="ARBA" id="ARBA00093627"/>
    </source>
</evidence>
<dbReference type="SMART" id="SM00386">
    <property type="entry name" value="HAT"/>
    <property type="match status" value="5"/>
</dbReference>
<dbReference type="SUPFAM" id="SSF48452">
    <property type="entry name" value="TPR-like"/>
    <property type="match status" value="1"/>
</dbReference>
<evidence type="ECO:0000256" key="4">
    <source>
        <dbReference type="ARBA" id="ARBA00022884"/>
    </source>
</evidence>
<dbReference type="Proteomes" id="UP001187682">
    <property type="component" value="Unassembled WGS sequence"/>
</dbReference>
<feature type="compositionally biased region" description="Basic and acidic residues" evidence="10">
    <location>
        <begin position="596"/>
        <end position="617"/>
    </location>
</feature>
<dbReference type="Gene3D" id="3.30.70.330">
    <property type="match status" value="4"/>
</dbReference>
<dbReference type="GO" id="GO:0005737">
    <property type="term" value="C:cytoplasm"/>
    <property type="evidence" value="ECO:0007669"/>
    <property type="project" value="TreeGrafter"/>
</dbReference>
<feature type="region of interest" description="Disordered" evidence="10">
    <location>
        <begin position="873"/>
        <end position="911"/>
    </location>
</feature>
<dbReference type="SUPFAM" id="SSF54928">
    <property type="entry name" value="RNA-binding domain, RBD"/>
    <property type="match status" value="3"/>
</dbReference>
<keyword evidence="3" id="KW-0677">Repeat</keyword>
<evidence type="ECO:0000313" key="12">
    <source>
        <dbReference type="EMBL" id="SPO07122.1"/>
    </source>
</evidence>
<dbReference type="AlphaFoldDB" id="A0AAE8N8N9"/>
<proteinExistence type="predicted"/>
<dbReference type="Pfam" id="PF16842">
    <property type="entry name" value="RRM_occluded"/>
    <property type="match status" value="1"/>
</dbReference>
<feature type="compositionally biased region" description="Basic and acidic residues" evidence="10">
    <location>
        <begin position="580"/>
        <end position="589"/>
    </location>
</feature>
<keyword evidence="4 9" id="KW-0694">RNA-binding</keyword>
<gene>
    <name evidence="12" type="ORF">DNG_09816</name>
</gene>
<dbReference type="GO" id="GO:0008380">
    <property type="term" value="P:RNA splicing"/>
    <property type="evidence" value="ECO:0007669"/>
    <property type="project" value="UniProtKB-KW"/>
</dbReference>
<dbReference type="SMART" id="SM00360">
    <property type="entry name" value="RRM"/>
    <property type="match status" value="4"/>
</dbReference>
<dbReference type="GO" id="GO:0005688">
    <property type="term" value="C:U6 snRNP"/>
    <property type="evidence" value="ECO:0007669"/>
    <property type="project" value="UniProtKB-ARBA"/>
</dbReference>
<evidence type="ECO:0000313" key="13">
    <source>
        <dbReference type="Proteomes" id="UP001187682"/>
    </source>
</evidence>
<evidence type="ECO:0000256" key="7">
    <source>
        <dbReference type="ARBA" id="ARBA00093374"/>
    </source>
</evidence>
<dbReference type="PANTHER" id="PTHR23003">
    <property type="entry name" value="RNA RECOGNITION MOTIF RRM DOMAIN CONTAINING PROTEIN"/>
    <property type="match status" value="1"/>
</dbReference>
<dbReference type="Gene3D" id="1.25.40.10">
    <property type="entry name" value="Tetratricopeptide repeat domain"/>
    <property type="match status" value="1"/>
</dbReference>
<keyword evidence="5" id="KW-0508">mRNA splicing</keyword>
<dbReference type="FunFam" id="3.30.70.330:FF:000365">
    <property type="entry name" value="U4/U6 snRNA-associated-splicing factor PRP24"/>
    <property type="match status" value="1"/>
</dbReference>
<comment type="function">
    <text evidence="7">Functions as a recycling factor of the spliceosome, a machinery that forms on each precursor-messenger RNA (pre-mRNA) and catalyzes the removal of introns. Chaperones the re-annealing of U4 and U6 snRNAs (small nuclear RNAs) released from previous rounds of splicing, an initial step in reforming the U4/U6-U5 tri-snRNP (small nuclear ribonucleoprotein) that can reassemble into another spliceosome complex; this step involves binding U6 and facilitating the unwinding of the U6 internal stem loop, followed by base-pairing of U6 to U4.</text>
</comment>
<evidence type="ECO:0000256" key="3">
    <source>
        <dbReference type="ARBA" id="ARBA00022737"/>
    </source>
</evidence>
<feature type="region of interest" description="Disordered" evidence="10">
    <location>
        <begin position="1100"/>
        <end position="1140"/>
    </location>
</feature>
<dbReference type="InterPro" id="IPR003107">
    <property type="entry name" value="HAT"/>
</dbReference>